<proteinExistence type="predicted"/>
<gene>
    <name evidence="1" type="ORF">PS712_05880</name>
</gene>
<protein>
    <submittedName>
        <fullName evidence="1">Uncharacterized protein</fullName>
    </submittedName>
</protein>
<organism evidence="1 2">
    <name type="scientific">Pseudomonas fluorescens</name>
    <dbReference type="NCBI Taxonomy" id="294"/>
    <lineage>
        <taxon>Bacteria</taxon>
        <taxon>Pseudomonadati</taxon>
        <taxon>Pseudomonadota</taxon>
        <taxon>Gammaproteobacteria</taxon>
        <taxon>Pseudomonadales</taxon>
        <taxon>Pseudomonadaceae</taxon>
        <taxon>Pseudomonas</taxon>
    </lineage>
</organism>
<evidence type="ECO:0000313" key="2">
    <source>
        <dbReference type="Proteomes" id="UP000326018"/>
    </source>
</evidence>
<reference evidence="1 2" key="1">
    <citation type="submission" date="2019-09" db="EMBL/GenBank/DDBJ databases">
        <authorList>
            <person name="Chandra G."/>
            <person name="Truman W A."/>
        </authorList>
    </citation>
    <scope>NUCLEOTIDE SEQUENCE [LARGE SCALE GENOMIC DNA]</scope>
    <source>
        <strain evidence="1">PS712</strain>
    </source>
</reference>
<dbReference type="Proteomes" id="UP000326018">
    <property type="component" value="Unassembled WGS sequence"/>
</dbReference>
<accession>A0A5E7FS64</accession>
<evidence type="ECO:0000313" key="1">
    <source>
        <dbReference type="EMBL" id="VVO41197.1"/>
    </source>
</evidence>
<sequence>MLNHFSHDQTQHYTALGLLFEQFGRQLVRLDVATELLNSLHAQTVNFVGQQSLRHFDRVGGQQTVHYLILDLGFDRLAQFTLHVLANFGAEAFQTGFLDAELSEEFFGQLWQFWLGNGVYSNGELGGFASQVQVLIVLWEGQVQNALFAGLSTNQTVFETRDHAAGTQNQLSTFGGTASEHFTVDLANEIDVQLVFVLGSAIGHFETGVLLAQDVQHLVQIGISHVSAQALYGDTFETGNGELREHFEYGYVFQVLACFQGFWLDRRRTSRVQLLLDNSFVEGRLDYVAYRFLASFSAETTLDFAHWHFAWTEASNLGLLGSLLQTLVDLSLDALSRHGDAHAALKSRSIFNRNLHGYSSLHRR</sequence>
<dbReference type="AlphaFoldDB" id="A0A5E7FS64"/>
<name>A0A5E7FS64_PSEFL</name>
<dbReference type="EMBL" id="CABVIB010000059">
    <property type="protein sequence ID" value="VVO41197.1"/>
    <property type="molecule type" value="Genomic_DNA"/>
</dbReference>